<name>A0ABZ3D9A6_9PROT</name>
<dbReference type="RefSeq" id="WP_342629345.1">
    <property type="nucleotide sequence ID" value="NZ_CP152276.1"/>
</dbReference>
<reference evidence="3 4" key="1">
    <citation type="submission" date="2024-04" db="EMBL/GenBank/DDBJ databases">
        <title>Complete genome sequence of Nguyenibacter vanlangesis HBCM-1154, a strain capable of nitrogen fixation, IAA production, and phosphorus solubilization isolated from sugarcane soil.</title>
        <authorList>
            <person name="MY HANH P."/>
        </authorList>
    </citation>
    <scope>NUCLEOTIDE SEQUENCE [LARGE SCALE GENOMIC DNA]</scope>
    <source>
        <strain evidence="3 4">HBCM 1154</strain>
    </source>
</reference>
<keyword evidence="4" id="KW-1185">Reference proteome</keyword>
<evidence type="ECO:0000259" key="2">
    <source>
        <dbReference type="PROSITE" id="PS50937"/>
    </source>
</evidence>
<keyword evidence="1 3" id="KW-0238">DNA-binding</keyword>
<protein>
    <submittedName>
        <fullName evidence="3">MerR family DNA-binding transcriptional regulator</fullName>
    </submittedName>
</protein>
<dbReference type="PROSITE" id="PS50937">
    <property type="entry name" value="HTH_MERR_2"/>
    <property type="match status" value="1"/>
</dbReference>
<gene>
    <name evidence="3" type="ORF">AAC691_06200</name>
</gene>
<evidence type="ECO:0000313" key="4">
    <source>
        <dbReference type="Proteomes" id="UP001449795"/>
    </source>
</evidence>
<dbReference type="CDD" id="cd04776">
    <property type="entry name" value="HTH_GnyR"/>
    <property type="match status" value="1"/>
</dbReference>
<organism evidence="3 4">
    <name type="scientific">Nguyenibacter vanlangensis</name>
    <dbReference type="NCBI Taxonomy" id="1216886"/>
    <lineage>
        <taxon>Bacteria</taxon>
        <taxon>Pseudomonadati</taxon>
        <taxon>Pseudomonadota</taxon>
        <taxon>Alphaproteobacteria</taxon>
        <taxon>Acetobacterales</taxon>
        <taxon>Acetobacteraceae</taxon>
        <taxon>Nguyenibacter</taxon>
    </lineage>
</organism>
<dbReference type="InterPro" id="IPR009061">
    <property type="entry name" value="DNA-bd_dom_put_sf"/>
</dbReference>
<dbReference type="Gene3D" id="1.10.1660.10">
    <property type="match status" value="1"/>
</dbReference>
<dbReference type="PANTHER" id="PTHR30204">
    <property type="entry name" value="REDOX-CYCLING DRUG-SENSING TRANSCRIPTIONAL ACTIVATOR SOXR"/>
    <property type="match status" value="1"/>
</dbReference>
<evidence type="ECO:0000256" key="1">
    <source>
        <dbReference type="ARBA" id="ARBA00023125"/>
    </source>
</evidence>
<dbReference type="SMART" id="SM00422">
    <property type="entry name" value="HTH_MERR"/>
    <property type="match status" value="1"/>
</dbReference>
<proteinExistence type="predicted"/>
<evidence type="ECO:0000313" key="3">
    <source>
        <dbReference type="EMBL" id="XAE44021.1"/>
    </source>
</evidence>
<dbReference type="InterPro" id="IPR000551">
    <property type="entry name" value="MerR-type_HTH_dom"/>
</dbReference>
<dbReference type="EMBL" id="CP152276">
    <property type="protein sequence ID" value="XAE44021.1"/>
    <property type="molecule type" value="Genomic_DNA"/>
</dbReference>
<sequence>MTDPMGAPVEAMDRQRCFSLAELCRELGITPRSLRFYEDKGLIAPARAGTRRIYSMRDRARAKLVVRGKQLGFTLKQIKDLLDLYDADPQHRVQKVALLKEIQKRIRTLHEMNAAIATTLADLENIQQSIIESFDREEAA</sequence>
<dbReference type="GO" id="GO:0003677">
    <property type="term" value="F:DNA binding"/>
    <property type="evidence" value="ECO:0007669"/>
    <property type="project" value="UniProtKB-KW"/>
</dbReference>
<feature type="domain" description="HTH merR-type" evidence="2">
    <location>
        <begin position="27"/>
        <end position="84"/>
    </location>
</feature>
<dbReference type="SUPFAM" id="SSF46955">
    <property type="entry name" value="Putative DNA-binding domain"/>
    <property type="match status" value="1"/>
</dbReference>
<accession>A0ABZ3D9A6</accession>
<dbReference type="Pfam" id="PF13411">
    <property type="entry name" value="MerR_1"/>
    <property type="match status" value="1"/>
</dbReference>
<dbReference type="Proteomes" id="UP001449795">
    <property type="component" value="Chromosome"/>
</dbReference>
<dbReference type="PANTHER" id="PTHR30204:SF58">
    <property type="entry name" value="HTH-TYPE TRANSCRIPTIONAL REGULATOR YFMP"/>
    <property type="match status" value="1"/>
</dbReference>
<dbReference type="InterPro" id="IPR047057">
    <property type="entry name" value="MerR_fam"/>
</dbReference>